<dbReference type="AlphaFoldDB" id="X1NUK0"/>
<gene>
    <name evidence="1" type="ORF">S06H3_63780</name>
</gene>
<sequence>MIERKIEHDLVIEEEQDEETVTVNYDIASYPSDFTLTVITQMWKDKDIIIPDYQREFVWSKSSNLIL</sequence>
<evidence type="ECO:0008006" key="2">
    <source>
        <dbReference type="Google" id="ProtNLM"/>
    </source>
</evidence>
<proteinExistence type="predicted"/>
<organism evidence="1">
    <name type="scientific">marine sediment metagenome</name>
    <dbReference type="NCBI Taxonomy" id="412755"/>
    <lineage>
        <taxon>unclassified sequences</taxon>
        <taxon>metagenomes</taxon>
        <taxon>ecological metagenomes</taxon>
    </lineage>
</organism>
<reference evidence="1" key="1">
    <citation type="journal article" date="2014" name="Front. Microbiol.">
        <title>High frequency of phylogenetically diverse reductive dehalogenase-homologous genes in deep subseafloor sedimentary metagenomes.</title>
        <authorList>
            <person name="Kawai M."/>
            <person name="Futagami T."/>
            <person name="Toyoda A."/>
            <person name="Takaki Y."/>
            <person name="Nishi S."/>
            <person name="Hori S."/>
            <person name="Arai W."/>
            <person name="Tsubouchi T."/>
            <person name="Morono Y."/>
            <person name="Uchiyama I."/>
            <person name="Ito T."/>
            <person name="Fujiyama A."/>
            <person name="Inagaki F."/>
            <person name="Takami H."/>
        </authorList>
    </citation>
    <scope>NUCLEOTIDE SEQUENCE</scope>
    <source>
        <strain evidence="1">Expedition CK06-06</strain>
    </source>
</reference>
<protein>
    <recommendedName>
        <fullName evidence="2">DUF262 domain-containing protein</fullName>
    </recommendedName>
</protein>
<accession>X1NUK0</accession>
<comment type="caution">
    <text evidence="1">The sequence shown here is derived from an EMBL/GenBank/DDBJ whole genome shotgun (WGS) entry which is preliminary data.</text>
</comment>
<dbReference type="EMBL" id="BARV01042402">
    <property type="protein sequence ID" value="GAI47722.1"/>
    <property type="molecule type" value="Genomic_DNA"/>
</dbReference>
<evidence type="ECO:0000313" key="1">
    <source>
        <dbReference type="EMBL" id="GAI47722.1"/>
    </source>
</evidence>
<name>X1NUK0_9ZZZZ</name>